<accession>A0A2L0EW69</accession>
<dbReference type="SUPFAM" id="SSF46689">
    <property type="entry name" value="Homeodomain-like"/>
    <property type="match status" value="2"/>
</dbReference>
<dbReference type="Pfam" id="PF12833">
    <property type="entry name" value="HTH_18"/>
    <property type="match status" value="1"/>
</dbReference>
<dbReference type="Gene3D" id="3.40.50.300">
    <property type="entry name" value="P-loop containing nucleotide triphosphate hydrolases"/>
    <property type="match status" value="1"/>
</dbReference>
<dbReference type="GO" id="GO:0003700">
    <property type="term" value="F:DNA-binding transcription factor activity"/>
    <property type="evidence" value="ECO:0007669"/>
    <property type="project" value="InterPro"/>
</dbReference>
<evidence type="ECO:0000256" key="2">
    <source>
        <dbReference type="ARBA" id="ARBA00022840"/>
    </source>
</evidence>
<protein>
    <submittedName>
        <fullName evidence="8">Transcriptional regulator</fullName>
    </submittedName>
</protein>
<evidence type="ECO:0000259" key="6">
    <source>
        <dbReference type="PROSITE" id="PS01124"/>
    </source>
</evidence>
<dbReference type="InterPro" id="IPR009057">
    <property type="entry name" value="Homeodomain-like_sf"/>
</dbReference>
<keyword evidence="4" id="KW-0238">DNA-binding</keyword>
<dbReference type="EMBL" id="CP012673">
    <property type="protein sequence ID" value="AUX43534.1"/>
    <property type="molecule type" value="Genomic_DNA"/>
</dbReference>
<dbReference type="Proteomes" id="UP000238348">
    <property type="component" value="Chromosome"/>
</dbReference>
<dbReference type="InterPro" id="IPR027417">
    <property type="entry name" value="P-loop_NTPase"/>
</dbReference>
<keyword evidence="2" id="KW-0067">ATP-binding</keyword>
<evidence type="ECO:0000256" key="4">
    <source>
        <dbReference type="ARBA" id="ARBA00023125"/>
    </source>
</evidence>
<dbReference type="PROSITE" id="PS00041">
    <property type="entry name" value="HTH_ARAC_FAMILY_1"/>
    <property type="match status" value="1"/>
</dbReference>
<evidence type="ECO:0000256" key="5">
    <source>
        <dbReference type="ARBA" id="ARBA00023163"/>
    </source>
</evidence>
<sequence>MAARSSGATLSSANEAAEELLRAAYRPLPTLARLLERLLRSLAEATGALEGSLWLRAHGTLALRRSGRDLHLRWVDAPDAPRLASLAPAAQAPAITEPIVYGGASIGELRLSLGADLGQEADAASLCRSVSRASASLVKRHEVERWAEERLGEPAMLIGVSAAVRAVDTFIERAAASRLPVLIQGELGTEKEIVAASLHSLGPDRGGPFVVVHDPGQLQGDALARLSRWFEQARGGTLLVDGVDELPPPAQSGLLELLRAGQSLAGSAGERRALPRIIGASTSDLHGLVREGQFSKPLLMRLDFLSISLPPLRARREDIEALVAWVLHRYGHPWDRKSTEELIGACQAYAWPENLAELERAVVRLAVMTGAEPIRRADILEHTPWIASAPARAVGGHGGKGAAPRLHHPPLDEAACRWARMVLAKDSSQLPTLHDGLGRALVYLGEHYVEPIALAQLARHARVSASHLSYLFKSSLGMSFKPFLGRLRVERAKQLLESSRQRITDVAIAVGFADLSYFEKLFRRLVGVSPRVYRRHTAPSGRGDGKVR</sequence>
<dbReference type="PROSITE" id="PS01124">
    <property type="entry name" value="HTH_ARAC_FAMILY_2"/>
    <property type="match status" value="1"/>
</dbReference>
<gene>
    <name evidence="8" type="primary">ompR</name>
    <name evidence="8" type="ORF">SOCE26_049830</name>
</gene>
<dbReference type="InterPro" id="IPR020449">
    <property type="entry name" value="Tscrpt_reg_AraC-type_HTH"/>
</dbReference>
<dbReference type="AlphaFoldDB" id="A0A2L0EW69"/>
<dbReference type="Pfam" id="PF14532">
    <property type="entry name" value="Sigma54_activ_2"/>
    <property type="match status" value="1"/>
</dbReference>
<dbReference type="OrthoDB" id="7349394at2"/>
<dbReference type="InterPro" id="IPR002078">
    <property type="entry name" value="Sigma_54_int"/>
</dbReference>
<dbReference type="InterPro" id="IPR018060">
    <property type="entry name" value="HTH_AraC"/>
</dbReference>
<evidence type="ECO:0000256" key="1">
    <source>
        <dbReference type="ARBA" id="ARBA00022741"/>
    </source>
</evidence>
<dbReference type="GO" id="GO:0005524">
    <property type="term" value="F:ATP binding"/>
    <property type="evidence" value="ECO:0007669"/>
    <property type="project" value="UniProtKB-KW"/>
</dbReference>
<dbReference type="PROSITE" id="PS50045">
    <property type="entry name" value="SIGMA54_INTERACT_4"/>
    <property type="match status" value="1"/>
</dbReference>
<reference evidence="8 9" key="1">
    <citation type="submission" date="2015-09" db="EMBL/GenBank/DDBJ databases">
        <title>Sorangium comparison.</title>
        <authorList>
            <person name="Zaburannyi N."/>
            <person name="Bunk B."/>
            <person name="Overmann J."/>
            <person name="Mueller R."/>
        </authorList>
    </citation>
    <scope>NUCLEOTIDE SEQUENCE [LARGE SCALE GENOMIC DNA]</scope>
    <source>
        <strain evidence="8 9">So ce26</strain>
    </source>
</reference>
<evidence type="ECO:0000259" key="7">
    <source>
        <dbReference type="PROSITE" id="PS50045"/>
    </source>
</evidence>
<dbReference type="GO" id="GO:0043565">
    <property type="term" value="F:sequence-specific DNA binding"/>
    <property type="evidence" value="ECO:0007669"/>
    <property type="project" value="InterPro"/>
</dbReference>
<keyword evidence="3" id="KW-0805">Transcription regulation</keyword>
<organism evidence="8 9">
    <name type="scientific">Sorangium cellulosum</name>
    <name type="common">Polyangium cellulosum</name>
    <dbReference type="NCBI Taxonomy" id="56"/>
    <lineage>
        <taxon>Bacteria</taxon>
        <taxon>Pseudomonadati</taxon>
        <taxon>Myxococcota</taxon>
        <taxon>Polyangia</taxon>
        <taxon>Polyangiales</taxon>
        <taxon>Polyangiaceae</taxon>
        <taxon>Sorangium</taxon>
    </lineage>
</organism>
<keyword evidence="1" id="KW-0547">Nucleotide-binding</keyword>
<dbReference type="SUPFAM" id="SSF52540">
    <property type="entry name" value="P-loop containing nucleoside triphosphate hydrolases"/>
    <property type="match status" value="1"/>
</dbReference>
<keyword evidence="5" id="KW-0804">Transcription</keyword>
<evidence type="ECO:0000313" key="8">
    <source>
        <dbReference type="EMBL" id="AUX43534.1"/>
    </source>
</evidence>
<dbReference type="PANTHER" id="PTHR32071">
    <property type="entry name" value="TRANSCRIPTIONAL REGULATORY PROTEIN"/>
    <property type="match status" value="1"/>
</dbReference>
<proteinExistence type="predicted"/>
<dbReference type="SMART" id="SM00342">
    <property type="entry name" value="HTH_ARAC"/>
    <property type="match status" value="1"/>
</dbReference>
<dbReference type="Gene3D" id="1.10.8.60">
    <property type="match status" value="1"/>
</dbReference>
<dbReference type="CDD" id="cd00009">
    <property type="entry name" value="AAA"/>
    <property type="match status" value="1"/>
</dbReference>
<name>A0A2L0EW69_SORCE</name>
<evidence type="ECO:0000313" key="9">
    <source>
        <dbReference type="Proteomes" id="UP000238348"/>
    </source>
</evidence>
<dbReference type="PRINTS" id="PR00032">
    <property type="entry name" value="HTHARAC"/>
</dbReference>
<feature type="domain" description="Sigma-54 factor interaction" evidence="7">
    <location>
        <begin position="157"/>
        <end position="367"/>
    </location>
</feature>
<dbReference type="RefSeq" id="WP_159397251.1">
    <property type="nucleotide sequence ID" value="NZ_CP012673.1"/>
</dbReference>
<feature type="domain" description="HTH araC/xylS-type" evidence="6">
    <location>
        <begin position="438"/>
        <end position="536"/>
    </location>
</feature>
<dbReference type="Gene3D" id="1.10.10.60">
    <property type="entry name" value="Homeodomain-like"/>
    <property type="match status" value="2"/>
</dbReference>
<evidence type="ECO:0000256" key="3">
    <source>
        <dbReference type="ARBA" id="ARBA00023015"/>
    </source>
</evidence>
<dbReference type="InterPro" id="IPR058031">
    <property type="entry name" value="AAA_lid_NorR"/>
</dbReference>
<dbReference type="InterPro" id="IPR018062">
    <property type="entry name" value="HTH_AraC-typ_CS"/>
</dbReference>
<dbReference type="Pfam" id="PF25601">
    <property type="entry name" value="AAA_lid_14"/>
    <property type="match status" value="1"/>
</dbReference>